<name>A0A8W7PRN4_ANOCL</name>
<dbReference type="EnsemblMetazoa" id="ACOM035998-RA">
    <property type="protein sequence ID" value="ACOM035998-PA.1"/>
    <property type="gene ID" value="ACOM035998"/>
</dbReference>
<dbReference type="Proteomes" id="UP000075882">
    <property type="component" value="Unassembled WGS sequence"/>
</dbReference>
<reference evidence="1" key="1">
    <citation type="submission" date="2022-08" db="UniProtKB">
        <authorList>
            <consortium name="EnsemblMetazoa"/>
        </authorList>
    </citation>
    <scope>IDENTIFICATION</scope>
</reference>
<proteinExistence type="predicted"/>
<evidence type="ECO:0000313" key="1">
    <source>
        <dbReference type="EnsemblMetazoa" id="ACOM035998-PA.1"/>
    </source>
</evidence>
<protein>
    <submittedName>
        <fullName evidence="1">Uncharacterized protein</fullName>
    </submittedName>
</protein>
<accession>A0A8W7PRN4</accession>
<sequence length="191" mass="19903">MPSATGASETVAKQCNQINATEIDEKAPPSFIGITLTCIHPSVMRLCRSCTTAISSSFIVLQLSEVPLCFGNITWVMVKRACPRLPASIAHVSRLAAVLAAASSRNFCIVSVGTTIDRNPTPAVAPVGAVGFSARSNRRPSSPASSSPVLGSPVAWLRSVRKSLGCLSAGGTDLYPGCSSISSTKIVTNRR</sequence>
<organism evidence="1">
    <name type="scientific">Anopheles coluzzii</name>
    <name type="common">African malaria mosquito</name>
    <dbReference type="NCBI Taxonomy" id="1518534"/>
    <lineage>
        <taxon>Eukaryota</taxon>
        <taxon>Metazoa</taxon>
        <taxon>Ecdysozoa</taxon>
        <taxon>Arthropoda</taxon>
        <taxon>Hexapoda</taxon>
        <taxon>Insecta</taxon>
        <taxon>Pterygota</taxon>
        <taxon>Neoptera</taxon>
        <taxon>Endopterygota</taxon>
        <taxon>Diptera</taxon>
        <taxon>Nematocera</taxon>
        <taxon>Culicoidea</taxon>
        <taxon>Culicidae</taxon>
        <taxon>Anophelinae</taxon>
        <taxon>Anopheles</taxon>
    </lineage>
</organism>
<dbReference type="AlphaFoldDB" id="A0A8W7PRN4"/>